<keyword evidence="3" id="KW-1185">Reference proteome</keyword>
<dbReference type="Proteomes" id="UP000305067">
    <property type="component" value="Unassembled WGS sequence"/>
</dbReference>
<dbReference type="EMBL" id="ML178818">
    <property type="protein sequence ID" value="TFL04591.1"/>
    <property type="molecule type" value="Genomic_DNA"/>
</dbReference>
<reference evidence="2 3" key="1">
    <citation type="journal article" date="2019" name="Nat. Ecol. Evol.">
        <title>Megaphylogeny resolves global patterns of mushroom evolution.</title>
        <authorList>
            <person name="Varga T."/>
            <person name="Krizsan K."/>
            <person name="Foldi C."/>
            <person name="Dima B."/>
            <person name="Sanchez-Garcia M."/>
            <person name="Sanchez-Ramirez S."/>
            <person name="Szollosi G.J."/>
            <person name="Szarkandi J.G."/>
            <person name="Papp V."/>
            <person name="Albert L."/>
            <person name="Andreopoulos W."/>
            <person name="Angelini C."/>
            <person name="Antonin V."/>
            <person name="Barry K.W."/>
            <person name="Bougher N.L."/>
            <person name="Buchanan P."/>
            <person name="Buyck B."/>
            <person name="Bense V."/>
            <person name="Catcheside P."/>
            <person name="Chovatia M."/>
            <person name="Cooper J."/>
            <person name="Damon W."/>
            <person name="Desjardin D."/>
            <person name="Finy P."/>
            <person name="Geml J."/>
            <person name="Haridas S."/>
            <person name="Hughes K."/>
            <person name="Justo A."/>
            <person name="Karasinski D."/>
            <person name="Kautmanova I."/>
            <person name="Kiss B."/>
            <person name="Kocsube S."/>
            <person name="Kotiranta H."/>
            <person name="LaButti K.M."/>
            <person name="Lechner B.E."/>
            <person name="Liimatainen K."/>
            <person name="Lipzen A."/>
            <person name="Lukacs Z."/>
            <person name="Mihaltcheva S."/>
            <person name="Morgado L.N."/>
            <person name="Niskanen T."/>
            <person name="Noordeloos M.E."/>
            <person name="Ohm R.A."/>
            <person name="Ortiz-Santana B."/>
            <person name="Ovrebo C."/>
            <person name="Racz N."/>
            <person name="Riley R."/>
            <person name="Savchenko A."/>
            <person name="Shiryaev A."/>
            <person name="Soop K."/>
            <person name="Spirin V."/>
            <person name="Szebenyi C."/>
            <person name="Tomsovsky M."/>
            <person name="Tulloss R.E."/>
            <person name="Uehling J."/>
            <person name="Grigoriev I.V."/>
            <person name="Vagvolgyi C."/>
            <person name="Papp T."/>
            <person name="Martin F.M."/>
            <person name="Miettinen O."/>
            <person name="Hibbett D.S."/>
            <person name="Nagy L.G."/>
        </authorList>
    </citation>
    <scope>NUCLEOTIDE SEQUENCE [LARGE SCALE GENOMIC DNA]</scope>
    <source>
        <strain evidence="2 3">CBS 309.79</strain>
    </source>
</reference>
<sequence length="336" mass="35718">MPRPTTPSTLPPTGQPAASRSPSMTPSVTKLPPRPRTSLTVSLIEDDERRLRKAISVPLPASSPPPFASPDRSPQRSPLPSPVLSAMPPSAINTRGTSPQIPLQSVETHASPKTSRSSMPSLSYTPVPIARNLPQRSPSPTRSSVVKPFIPRATPQTPSALSTPGSMRRRSFSPRIRSPSPSFELDNSTLPSLPSSSDGSDVEIELPQQPQTGSEVVLVSAFSDDSTEPEPIISIGSQEPSFSSALHSSFRSQPREEASSEMFGSLPVNTHPTTPRGVPRTPLPPVTPAPPGAFIFPGNTPARPGHSRAKGSRSTSANTCSSRRFQRLAIPQHSEA</sequence>
<gene>
    <name evidence="2" type="ORF">BDV98DRAFT_562512</name>
</gene>
<organism evidence="2 3">
    <name type="scientific">Pterulicium gracile</name>
    <dbReference type="NCBI Taxonomy" id="1884261"/>
    <lineage>
        <taxon>Eukaryota</taxon>
        <taxon>Fungi</taxon>
        <taxon>Dikarya</taxon>
        <taxon>Basidiomycota</taxon>
        <taxon>Agaricomycotina</taxon>
        <taxon>Agaricomycetes</taxon>
        <taxon>Agaricomycetidae</taxon>
        <taxon>Agaricales</taxon>
        <taxon>Pleurotineae</taxon>
        <taxon>Pterulaceae</taxon>
        <taxon>Pterulicium</taxon>
    </lineage>
</organism>
<feature type="compositionally biased region" description="Polar residues" evidence="1">
    <location>
        <begin position="91"/>
        <end position="124"/>
    </location>
</feature>
<evidence type="ECO:0000313" key="2">
    <source>
        <dbReference type="EMBL" id="TFL04591.1"/>
    </source>
</evidence>
<feature type="region of interest" description="Disordered" evidence="1">
    <location>
        <begin position="1"/>
        <end position="336"/>
    </location>
</feature>
<feature type="compositionally biased region" description="Pro residues" evidence="1">
    <location>
        <begin position="1"/>
        <end position="14"/>
    </location>
</feature>
<protein>
    <submittedName>
        <fullName evidence="2">Uncharacterized protein</fullName>
    </submittedName>
</protein>
<proteinExistence type="predicted"/>
<feature type="compositionally biased region" description="Polar residues" evidence="1">
    <location>
        <begin position="312"/>
        <end position="323"/>
    </location>
</feature>
<name>A0A5C3QVQ3_9AGAR</name>
<feature type="compositionally biased region" description="Pro residues" evidence="1">
    <location>
        <begin position="281"/>
        <end position="291"/>
    </location>
</feature>
<evidence type="ECO:0000256" key="1">
    <source>
        <dbReference type="SAM" id="MobiDB-lite"/>
    </source>
</evidence>
<accession>A0A5C3QVQ3</accession>
<feature type="compositionally biased region" description="Low complexity" evidence="1">
    <location>
        <begin position="173"/>
        <end position="199"/>
    </location>
</feature>
<dbReference type="AlphaFoldDB" id="A0A5C3QVQ3"/>
<feature type="compositionally biased region" description="Polar residues" evidence="1">
    <location>
        <begin position="154"/>
        <end position="165"/>
    </location>
</feature>
<feature type="compositionally biased region" description="Polar residues" evidence="1">
    <location>
        <begin position="18"/>
        <end position="28"/>
    </location>
</feature>
<feature type="compositionally biased region" description="Polar residues" evidence="1">
    <location>
        <begin position="134"/>
        <end position="144"/>
    </location>
</feature>
<evidence type="ECO:0000313" key="3">
    <source>
        <dbReference type="Proteomes" id="UP000305067"/>
    </source>
</evidence>
<feature type="compositionally biased region" description="Low complexity" evidence="1">
    <location>
        <begin position="241"/>
        <end position="252"/>
    </location>
</feature>